<protein>
    <recommendedName>
        <fullName evidence="4">CARD domain-containing protein</fullName>
    </recommendedName>
</protein>
<keyword evidence="1" id="KW-0597">Phosphoprotein</keyword>
<reference evidence="5 6" key="1">
    <citation type="submission" date="2015-08" db="EMBL/GenBank/DDBJ databases">
        <title>The genome of the Asian arowana (Scleropages formosus).</title>
        <authorList>
            <person name="Tan M.H."/>
            <person name="Gan H.M."/>
            <person name="Croft L.J."/>
            <person name="Austin C.M."/>
        </authorList>
    </citation>
    <scope>NUCLEOTIDE SEQUENCE [LARGE SCALE GENOMIC DNA]</scope>
    <source>
        <strain evidence="5">Aro1</strain>
    </source>
</reference>
<evidence type="ECO:0000259" key="4">
    <source>
        <dbReference type="PROSITE" id="PS50209"/>
    </source>
</evidence>
<sequence length="471" mass="54537">MIDGGLVTVTRMTWLSMVPLPQSGLTRRNQWRDSGHSDPLLISSYCIKNRSSLGTEWVSTDNLEEDGGQQQSSGELDEELWDRVEGVRHKLTRILNPAKLTPFLRQCKAIDEQDEDEVLNSTQYPLRISKAGRLLDILRGRGQRGLQAFMECLEFYHPGEYTQLTGRRPTQRCSMLVDEEGPEGLTQFLLLEVRKLREQLRSSRQCERRLSQRCRLEELKNRLMEAEKQAEGKTIYAAPVKTESRASFCPVITPTVPELPCIKTPREAGADTQALLDILQQDRREAAEQRQELCSTITRLQGELESTEAHRDKLVSQCEQLRVKVRTLQLDWETEQKRSVSYFNQIMELERERDQALRSRDSLQLEYTDCLLDKDRLRKQVIELQASLDALKRDRELERERQKEEELAREKGCPHCSHLCPFSNDHCYELCCSLRASEPDMTMCGSPLSDGSHRFQRKVTHRSLVIAYHPY</sequence>
<evidence type="ECO:0000313" key="5">
    <source>
        <dbReference type="EMBL" id="KPP69288.1"/>
    </source>
</evidence>
<dbReference type="AlphaFoldDB" id="A0A0P7X5C9"/>
<feature type="coiled-coil region" evidence="3">
    <location>
        <begin position="276"/>
        <end position="408"/>
    </location>
</feature>
<comment type="caution">
    <text evidence="5">The sequence shown here is derived from an EMBL/GenBank/DDBJ whole genome shotgun (WGS) entry which is preliminary data.</text>
</comment>
<proteinExistence type="predicted"/>
<keyword evidence="2 3" id="KW-0175">Coiled coil</keyword>
<dbReference type="Gene3D" id="1.10.533.10">
    <property type="entry name" value="Death Domain, Fas"/>
    <property type="match status" value="1"/>
</dbReference>
<dbReference type="InterPro" id="IPR001315">
    <property type="entry name" value="CARD"/>
</dbReference>
<dbReference type="Pfam" id="PF00619">
    <property type="entry name" value="CARD"/>
    <property type="match status" value="1"/>
</dbReference>
<dbReference type="FunFam" id="1.10.533.10:FF:000003">
    <property type="entry name" value="Caspase recruitment domain family, member 11"/>
    <property type="match status" value="1"/>
</dbReference>
<evidence type="ECO:0000313" key="6">
    <source>
        <dbReference type="Proteomes" id="UP000034805"/>
    </source>
</evidence>
<dbReference type="GO" id="GO:0050700">
    <property type="term" value="F:CARD domain binding"/>
    <property type="evidence" value="ECO:0007669"/>
    <property type="project" value="TreeGrafter"/>
</dbReference>
<dbReference type="SUPFAM" id="SSF47986">
    <property type="entry name" value="DEATH domain"/>
    <property type="match status" value="1"/>
</dbReference>
<dbReference type="PANTHER" id="PTHR14559">
    <property type="entry name" value="CASPASE RECRUITMENT DOMAIN FAMILY"/>
    <property type="match status" value="1"/>
</dbReference>
<dbReference type="PROSITE" id="PS50209">
    <property type="entry name" value="CARD"/>
    <property type="match status" value="1"/>
</dbReference>
<feature type="coiled-coil region" evidence="3">
    <location>
        <begin position="209"/>
        <end position="236"/>
    </location>
</feature>
<accession>A0A0P7X5C9</accession>
<gene>
    <name evidence="5" type="ORF">Z043_111972</name>
</gene>
<dbReference type="Proteomes" id="UP000034805">
    <property type="component" value="Unassembled WGS sequence"/>
</dbReference>
<organism evidence="5 6">
    <name type="scientific">Scleropages formosus</name>
    <name type="common">Asian bonytongue</name>
    <name type="synonym">Osteoglossum formosum</name>
    <dbReference type="NCBI Taxonomy" id="113540"/>
    <lineage>
        <taxon>Eukaryota</taxon>
        <taxon>Metazoa</taxon>
        <taxon>Chordata</taxon>
        <taxon>Craniata</taxon>
        <taxon>Vertebrata</taxon>
        <taxon>Euteleostomi</taxon>
        <taxon>Actinopterygii</taxon>
        <taxon>Neopterygii</taxon>
        <taxon>Teleostei</taxon>
        <taxon>Osteoglossocephala</taxon>
        <taxon>Osteoglossomorpha</taxon>
        <taxon>Osteoglossiformes</taxon>
        <taxon>Osteoglossidae</taxon>
        <taxon>Scleropages</taxon>
    </lineage>
</organism>
<dbReference type="GO" id="GO:0042981">
    <property type="term" value="P:regulation of apoptotic process"/>
    <property type="evidence" value="ECO:0007669"/>
    <property type="project" value="InterPro"/>
</dbReference>
<evidence type="ECO:0000256" key="2">
    <source>
        <dbReference type="ARBA" id="ARBA00023054"/>
    </source>
</evidence>
<dbReference type="GO" id="GO:0005737">
    <property type="term" value="C:cytoplasm"/>
    <property type="evidence" value="ECO:0007669"/>
    <property type="project" value="TreeGrafter"/>
</dbReference>
<name>A0A0P7X5C9_SCLFO</name>
<evidence type="ECO:0000256" key="3">
    <source>
        <dbReference type="SAM" id="Coils"/>
    </source>
</evidence>
<dbReference type="InterPro" id="IPR011029">
    <property type="entry name" value="DEATH-like_dom_sf"/>
</dbReference>
<dbReference type="EMBL" id="JARO02004028">
    <property type="protein sequence ID" value="KPP69288.1"/>
    <property type="molecule type" value="Genomic_DNA"/>
</dbReference>
<dbReference type="PANTHER" id="PTHR14559:SF13">
    <property type="entry name" value="CASPASE RECRUITMENT DOMAIN-CONTAINING PROTEIN 10-LIKE"/>
    <property type="match status" value="1"/>
</dbReference>
<feature type="domain" description="CARD" evidence="4">
    <location>
        <begin position="76"/>
        <end position="168"/>
    </location>
</feature>
<evidence type="ECO:0000256" key="1">
    <source>
        <dbReference type="ARBA" id="ARBA00022553"/>
    </source>
</evidence>